<dbReference type="InterPro" id="IPR016589">
    <property type="entry name" value="tRNA_splic_SEN2"/>
</dbReference>
<dbReference type="EC" id="4.6.1.16" evidence="4"/>
<dbReference type="GO" id="GO:0000213">
    <property type="term" value="F:tRNA-intron lyase activity"/>
    <property type="evidence" value="ECO:0007669"/>
    <property type="project" value="UniProtKB-UniRule"/>
</dbReference>
<dbReference type="InterPro" id="IPR006676">
    <property type="entry name" value="tRNA_splic"/>
</dbReference>
<evidence type="ECO:0000313" key="8">
    <source>
        <dbReference type="EMBL" id="KAG0326425.1"/>
    </source>
</evidence>
<keyword evidence="2 4" id="KW-0819">tRNA processing</keyword>
<evidence type="ECO:0000256" key="2">
    <source>
        <dbReference type="ARBA" id="ARBA00022694"/>
    </source>
</evidence>
<dbReference type="CDD" id="cd22363">
    <property type="entry name" value="tRNA-intron_lyase_C"/>
    <property type="match status" value="1"/>
</dbReference>
<dbReference type="PIRSF" id="PIRSF011789">
    <property type="entry name" value="tRNA_splic_SEN2"/>
    <property type="match status" value="1"/>
</dbReference>
<dbReference type="AlphaFoldDB" id="A0A9P6RT88"/>
<feature type="compositionally biased region" description="Low complexity" evidence="6">
    <location>
        <begin position="35"/>
        <end position="68"/>
    </location>
</feature>
<dbReference type="Gene3D" id="3.40.1350.10">
    <property type="match status" value="1"/>
</dbReference>
<dbReference type="Proteomes" id="UP000738325">
    <property type="component" value="Unassembled WGS sequence"/>
</dbReference>
<evidence type="ECO:0000256" key="4">
    <source>
        <dbReference type="PIRNR" id="PIRNR011789"/>
    </source>
</evidence>
<feature type="active site" evidence="5">
    <location>
        <position position="197"/>
    </location>
</feature>
<comment type="similarity">
    <text evidence="1 4">Belongs to the tRNA-intron endonuclease family.</text>
</comment>
<dbReference type="GO" id="GO:0000379">
    <property type="term" value="P:tRNA-type intron splice site recognition and cleavage"/>
    <property type="evidence" value="ECO:0007669"/>
    <property type="project" value="TreeGrafter"/>
</dbReference>
<dbReference type="GO" id="GO:0005737">
    <property type="term" value="C:cytoplasm"/>
    <property type="evidence" value="ECO:0007669"/>
    <property type="project" value="TreeGrafter"/>
</dbReference>
<dbReference type="EMBL" id="JAAAIP010000082">
    <property type="protein sequence ID" value="KAG0326425.1"/>
    <property type="molecule type" value="Genomic_DNA"/>
</dbReference>
<dbReference type="Pfam" id="PF01974">
    <property type="entry name" value="tRNA_int_endo"/>
    <property type="match status" value="1"/>
</dbReference>
<reference evidence="8" key="1">
    <citation type="journal article" date="2020" name="Fungal Divers.">
        <title>Resolving the Mortierellaceae phylogeny through synthesis of multi-gene phylogenetics and phylogenomics.</title>
        <authorList>
            <person name="Vandepol N."/>
            <person name="Liber J."/>
            <person name="Desiro A."/>
            <person name="Na H."/>
            <person name="Kennedy M."/>
            <person name="Barry K."/>
            <person name="Grigoriev I.V."/>
            <person name="Miller A.N."/>
            <person name="O'Donnell K."/>
            <person name="Stajich J.E."/>
            <person name="Bonito G."/>
        </authorList>
    </citation>
    <scope>NUCLEOTIDE SEQUENCE</scope>
    <source>
        <strain evidence="8">REB-010B</strain>
    </source>
</reference>
<name>A0A9P6RT88_9FUNG</name>
<dbReference type="GO" id="GO:0000214">
    <property type="term" value="C:tRNA-intron endonuclease complex"/>
    <property type="evidence" value="ECO:0007669"/>
    <property type="project" value="UniProtKB-UniRule"/>
</dbReference>
<feature type="domain" description="tRNA intron endonuclease catalytic" evidence="7">
    <location>
        <begin position="167"/>
        <end position="275"/>
    </location>
</feature>
<protein>
    <recommendedName>
        <fullName evidence="4">tRNA-splicing endonuclease subunit Sen2</fullName>
        <ecNumber evidence="4">4.6.1.16</ecNumber>
    </recommendedName>
</protein>
<proteinExistence type="inferred from homology"/>
<keyword evidence="8" id="KW-0540">Nuclease</keyword>
<dbReference type="NCBIfam" id="TIGR00324">
    <property type="entry name" value="endA"/>
    <property type="match status" value="1"/>
</dbReference>
<feature type="active site" evidence="5">
    <location>
        <position position="205"/>
    </location>
</feature>
<dbReference type="PANTHER" id="PTHR21227:SF0">
    <property type="entry name" value="TRNA-SPLICING ENDONUCLEASE SUBUNIT SEN2"/>
    <property type="match status" value="1"/>
</dbReference>
<dbReference type="PANTHER" id="PTHR21227">
    <property type="entry name" value="TRNA-SPLICING ENDONUCLEASE SUBUNIT SEN2"/>
    <property type="match status" value="1"/>
</dbReference>
<organism evidence="8 9">
    <name type="scientific">Dissophora globulifera</name>
    <dbReference type="NCBI Taxonomy" id="979702"/>
    <lineage>
        <taxon>Eukaryota</taxon>
        <taxon>Fungi</taxon>
        <taxon>Fungi incertae sedis</taxon>
        <taxon>Mucoromycota</taxon>
        <taxon>Mortierellomycotina</taxon>
        <taxon>Mortierellomycetes</taxon>
        <taxon>Mortierellales</taxon>
        <taxon>Mortierellaceae</taxon>
        <taxon>Dissophora</taxon>
    </lineage>
</organism>
<evidence type="ECO:0000259" key="7">
    <source>
        <dbReference type="Pfam" id="PF01974"/>
    </source>
</evidence>
<keyword evidence="8" id="KW-0378">Hydrolase</keyword>
<dbReference type="InterPro" id="IPR036167">
    <property type="entry name" value="tRNA_intron_Endo_cat-like_sf"/>
</dbReference>
<keyword evidence="8" id="KW-0255">Endonuclease</keyword>
<sequence>MSLEEITRQRRIDRALLKQEKKLQQQQGVLTPLVSSPTQQSSPTTIGSNQTPSPSASPAITARATPRRIAPEGSTEDREDEEDYEHLQLSMEEAFFLVFAVECIAVTGGAVTTTTSVLEQDRYHCASALSIRDCWLLFSEASTLHEQRLSLQSAPTVRYELEPDNPFITRYVVYHHYRSQGWIVKDGLKYGTDYLLYQKGVVFGHSQYAVKIIHGRNERDPTLSAVHPQLTGSRRSFISPSPGLCLPNAALSWQWLLTLNRVIAQVQKTVILCHVLLPTNISKHQLLDPRTALPLYTVAEIGVKRFIPERNRV</sequence>
<evidence type="ECO:0000313" key="9">
    <source>
        <dbReference type="Proteomes" id="UP000738325"/>
    </source>
</evidence>
<dbReference type="InterPro" id="IPR011856">
    <property type="entry name" value="tRNA_endonuc-like_dom_sf"/>
</dbReference>
<keyword evidence="9" id="KW-1185">Reference proteome</keyword>
<evidence type="ECO:0000256" key="6">
    <source>
        <dbReference type="SAM" id="MobiDB-lite"/>
    </source>
</evidence>
<comment type="function">
    <text evidence="4">Constitutes one of the two catalytic subunit of the tRNA-splicing endonuclease complex, a complex responsible for identification and cleavage of the splice sites in pre-tRNA. It cleaves pre-tRNA at the 5'- and 3'-splice sites to release the intron. The products are an intron and two tRNA half-molecules bearing 2',3'-cyclic phosphate and 5'-OH termini. There are no conserved sequences at the splice sites, but the intron is invariably located at the same site in the gene, placing the splice sites an invariant distance from the constant structural features of the tRNA body.</text>
</comment>
<evidence type="ECO:0000256" key="5">
    <source>
        <dbReference type="PIRSR" id="PIRSR011789-1"/>
    </source>
</evidence>
<dbReference type="OrthoDB" id="10249562at2759"/>
<dbReference type="InterPro" id="IPR006677">
    <property type="entry name" value="tRNA_intron_Endonuc_cat-like"/>
</dbReference>
<accession>A0A9P6RT88</accession>
<keyword evidence="3 4" id="KW-0456">Lyase</keyword>
<feature type="active site" evidence="5">
    <location>
        <position position="268"/>
    </location>
</feature>
<comment type="caution">
    <text evidence="8">The sequence shown here is derived from an EMBL/GenBank/DDBJ whole genome shotgun (WGS) entry which is preliminary data.</text>
</comment>
<evidence type="ECO:0000256" key="1">
    <source>
        <dbReference type="ARBA" id="ARBA00008078"/>
    </source>
</evidence>
<dbReference type="GO" id="GO:0003676">
    <property type="term" value="F:nucleic acid binding"/>
    <property type="evidence" value="ECO:0007669"/>
    <property type="project" value="InterPro"/>
</dbReference>
<evidence type="ECO:0000256" key="3">
    <source>
        <dbReference type="ARBA" id="ARBA00023239"/>
    </source>
</evidence>
<gene>
    <name evidence="8" type="primary">SEN2</name>
    <name evidence="8" type="ORF">BGZ99_009566</name>
</gene>
<dbReference type="SUPFAM" id="SSF53032">
    <property type="entry name" value="tRNA-intron endonuclease catalytic domain-like"/>
    <property type="match status" value="1"/>
</dbReference>
<feature type="region of interest" description="Disordered" evidence="6">
    <location>
        <begin position="21"/>
        <end position="85"/>
    </location>
</feature>